<keyword evidence="10" id="KW-1185">Reference proteome</keyword>
<evidence type="ECO:0000256" key="4">
    <source>
        <dbReference type="ARBA" id="ARBA00047645"/>
    </source>
</evidence>
<dbReference type="SUPFAM" id="SSF54975">
    <property type="entry name" value="Acylphosphatase/BLUF domain-like"/>
    <property type="match status" value="1"/>
</dbReference>
<dbReference type="PROSITE" id="PS00151">
    <property type="entry name" value="ACYLPHOSPHATASE_2"/>
    <property type="match status" value="1"/>
</dbReference>
<evidence type="ECO:0000256" key="5">
    <source>
        <dbReference type="PROSITE-ProRule" id="PRU00520"/>
    </source>
</evidence>
<sequence length="88" mass="9714">MRRVHVVVHGEVQGVFFRDSCRHEAQARGVTGWVRNTAAGTVEAELEGEAGAVDAMIGWCRQGPRHARVDRLDVRDMDPTGGNGFEIR</sequence>
<evidence type="ECO:0000313" key="10">
    <source>
        <dbReference type="Proteomes" id="UP000294894"/>
    </source>
</evidence>
<dbReference type="GO" id="GO:0003998">
    <property type="term" value="F:acylphosphatase activity"/>
    <property type="evidence" value="ECO:0007669"/>
    <property type="project" value="UniProtKB-EC"/>
</dbReference>
<evidence type="ECO:0000313" key="9">
    <source>
        <dbReference type="EMBL" id="QBR92950.1"/>
    </source>
</evidence>
<dbReference type="Pfam" id="PF00708">
    <property type="entry name" value="Acylphosphatase"/>
    <property type="match status" value="1"/>
</dbReference>
<organism evidence="9 10">
    <name type="scientific">Nocardioides euryhalodurans</name>
    <dbReference type="NCBI Taxonomy" id="2518370"/>
    <lineage>
        <taxon>Bacteria</taxon>
        <taxon>Bacillati</taxon>
        <taxon>Actinomycetota</taxon>
        <taxon>Actinomycetes</taxon>
        <taxon>Propionibacteriales</taxon>
        <taxon>Nocardioidaceae</taxon>
        <taxon>Nocardioides</taxon>
    </lineage>
</organism>
<dbReference type="Proteomes" id="UP000294894">
    <property type="component" value="Chromosome"/>
</dbReference>
<dbReference type="EC" id="3.6.1.7" evidence="2 5"/>
<gene>
    <name evidence="9" type="ORF">EXE57_12225</name>
</gene>
<evidence type="ECO:0000256" key="3">
    <source>
        <dbReference type="ARBA" id="ARBA00015991"/>
    </source>
</evidence>
<dbReference type="AlphaFoldDB" id="A0A4P7GLL6"/>
<dbReference type="PANTHER" id="PTHR47268">
    <property type="entry name" value="ACYLPHOSPHATASE"/>
    <property type="match status" value="1"/>
</dbReference>
<dbReference type="PROSITE" id="PS51160">
    <property type="entry name" value="ACYLPHOSPHATASE_3"/>
    <property type="match status" value="1"/>
</dbReference>
<proteinExistence type="inferred from homology"/>
<comment type="similarity">
    <text evidence="1 7">Belongs to the acylphosphatase family.</text>
</comment>
<accession>A0A4P7GLL6</accession>
<feature type="active site" evidence="5">
    <location>
        <position position="36"/>
    </location>
</feature>
<protein>
    <recommendedName>
        <fullName evidence="3 5">Acylphosphatase</fullName>
        <ecNumber evidence="2 5">3.6.1.7</ecNumber>
    </recommendedName>
</protein>
<evidence type="ECO:0000256" key="7">
    <source>
        <dbReference type="RuleBase" id="RU004168"/>
    </source>
</evidence>
<dbReference type="RefSeq" id="WP_135077876.1">
    <property type="nucleotide sequence ID" value="NZ_CP038267.1"/>
</dbReference>
<feature type="domain" description="Acylphosphatase-like" evidence="8">
    <location>
        <begin position="3"/>
        <end position="88"/>
    </location>
</feature>
<evidence type="ECO:0000256" key="6">
    <source>
        <dbReference type="RuleBase" id="RU000553"/>
    </source>
</evidence>
<feature type="active site" evidence="5">
    <location>
        <position position="18"/>
    </location>
</feature>
<dbReference type="KEGG" id="noy:EXE57_12225"/>
<name>A0A4P7GLL6_9ACTN</name>
<dbReference type="PROSITE" id="PS00150">
    <property type="entry name" value="ACYLPHOSPHATASE_1"/>
    <property type="match status" value="1"/>
</dbReference>
<comment type="catalytic activity">
    <reaction evidence="4 5 6">
        <text>an acyl phosphate + H2O = a carboxylate + phosphate + H(+)</text>
        <dbReference type="Rhea" id="RHEA:14965"/>
        <dbReference type="ChEBI" id="CHEBI:15377"/>
        <dbReference type="ChEBI" id="CHEBI:15378"/>
        <dbReference type="ChEBI" id="CHEBI:29067"/>
        <dbReference type="ChEBI" id="CHEBI:43474"/>
        <dbReference type="ChEBI" id="CHEBI:59918"/>
        <dbReference type="EC" id="3.6.1.7"/>
    </reaction>
</comment>
<dbReference type="PRINTS" id="PR00112">
    <property type="entry name" value="ACYLPHPHTASE"/>
</dbReference>
<reference evidence="9 10" key="1">
    <citation type="submission" date="2019-03" db="EMBL/GenBank/DDBJ databases">
        <title>Three New Species of Nocardioides, Nocardioides euryhalodurans sp. nov., Nocardioides seonyuensis sp. nov. and Nocardioides eburneoflavus sp. nov., Iolated from Soil.</title>
        <authorList>
            <person name="Roh S.G."/>
            <person name="Lee C."/>
            <person name="Kim M.-K."/>
            <person name="Kim S.B."/>
        </authorList>
    </citation>
    <scope>NUCLEOTIDE SEQUENCE [LARGE SCALE GENOMIC DNA]</scope>
    <source>
        <strain evidence="9 10">MMS17-SY117</strain>
    </source>
</reference>
<dbReference type="Gene3D" id="3.30.70.100">
    <property type="match status" value="1"/>
</dbReference>
<dbReference type="InterPro" id="IPR001792">
    <property type="entry name" value="Acylphosphatase-like_dom"/>
</dbReference>
<evidence type="ECO:0000256" key="1">
    <source>
        <dbReference type="ARBA" id="ARBA00005614"/>
    </source>
</evidence>
<dbReference type="InterPro" id="IPR020456">
    <property type="entry name" value="Acylphosphatase"/>
</dbReference>
<dbReference type="PANTHER" id="PTHR47268:SF4">
    <property type="entry name" value="ACYLPHOSPHATASE"/>
    <property type="match status" value="1"/>
</dbReference>
<dbReference type="OrthoDB" id="3182027at2"/>
<dbReference type="InterPro" id="IPR036046">
    <property type="entry name" value="Acylphosphatase-like_dom_sf"/>
</dbReference>
<dbReference type="InterPro" id="IPR017968">
    <property type="entry name" value="Acylphosphatase_CS"/>
</dbReference>
<dbReference type="EMBL" id="CP038267">
    <property type="protein sequence ID" value="QBR92950.1"/>
    <property type="molecule type" value="Genomic_DNA"/>
</dbReference>
<keyword evidence="5 6" id="KW-0378">Hydrolase</keyword>
<evidence type="ECO:0000256" key="2">
    <source>
        <dbReference type="ARBA" id="ARBA00012150"/>
    </source>
</evidence>
<evidence type="ECO:0000259" key="8">
    <source>
        <dbReference type="PROSITE" id="PS51160"/>
    </source>
</evidence>